<dbReference type="Proteomes" id="UP000294530">
    <property type="component" value="Unassembled WGS sequence"/>
</dbReference>
<evidence type="ECO:0000313" key="3">
    <source>
        <dbReference type="EMBL" id="TDH66154.1"/>
    </source>
</evidence>
<evidence type="ECO:0000256" key="1">
    <source>
        <dbReference type="SAM" id="MobiDB-lite"/>
    </source>
</evidence>
<dbReference type="RefSeq" id="XP_067815653.1">
    <property type="nucleotide sequence ID" value="XM_067959829.1"/>
</dbReference>
<dbReference type="EMBL" id="SHOA02000018">
    <property type="protein sequence ID" value="TDH66154.1"/>
    <property type="molecule type" value="Genomic_DNA"/>
</dbReference>
<evidence type="ECO:0000259" key="2">
    <source>
        <dbReference type="PROSITE" id="PS50004"/>
    </source>
</evidence>
<accession>A0A976FGQ6</accession>
<dbReference type="InterPro" id="IPR035892">
    <property type="entry name" value="C2_domain_sf"/>
</dbReference>
<feature type="region of interest" description="Disordered" evidence="1">
    <location>
        <begin position="273"/>
        <end position="295"/>
    </location>
</feature>
<gene>
    <name evidence="3" type="ORF">CCR75_001728</name>
</gene>
<feature type="compositionally biased region" description="Polar residues" evidence="1">
    <location>
        <begin position="355"/>
        <end position="366"/>
    </location>
</feature>
<reference evidence="3 4" key="1">
    <citation type="journal article" date="2021" name="Genome Biol.">
        <title>AFLAP: assembly-free linkage analysis pipeline using k-mers from genome sequencing data.</title>
        <authorList>
            <person name="Fletcher K."/>
            <person name="Zhang L."/>
            <person name="Gil J."/>
            <person name="Han R."/>
            <person name="Cavanaugh K."/>
            <person name="Michelmore R."/>
        </authorList>
    </citation>
    <scope>NUCLEOTIDE SEQUENCE [LARGE SCALE GENOMIC DNA]</scope>
    <source>
        <strain evidence="3 4">SF5</strain>
    </source>
</reference>
<feature type="region of interest" description="Disordered" evidence="1">
    <location>
        <begin position="318"/>
        <end position="394"/>
    </location>
</feature>
<evidence type="ECO:0000313" key="4">
    <source>
        <dbReference type="Proteomes" id="UP000294530"/>
    </source>
</evidence>
<dbReference type="SUPFAM" id="SSF49562">
    <property type="entry name" value="C2 domain (Calcium/lipid-binding domain, CaLB)"/>
    <property type="match status" value="1"/>
</dbReference>
<dbReference type="AlphaFoldDB" id="A0A976FGQ6"/>
<dbReference type="PROSITE" id="PS50004">
    <property type="entry name" value="C2"/>
    <property type="match status" value="1"/>
</dbReference>
<dbReference type="GeneID" id="94345500"/>
<dbReference type="Gene3D" id="2.60.40.150">
    <property type="entry name" value="C2 domain"/>
    <property type="match status" value="1"/>
</dbReference>
<feature type="compositionally biased region" description="Basic and acidic residues" evidence="1">
    <location>
        <begin position="374"/>
        <end position="387"/>
    </location>
</feature>
<dbReference type="CDD" id="cd00030">
    <property type="entry name" value="C2"/>
    <property type="match status" value="1"/>
</dbReference>
<keyword evidence="4" id="KW-1185">Reference proteome</keyword>
<protein>
    <recommendedName>
        <fullName evidence="2">C2 domain-containing protein</fullName>
    </recommendedName>
</protein>
<dbReference type="InterPro" id="IPR000008">
    <property type="entry name" value="C2_dom"/>
</dbReference>
<dbReference type="OrthoDB" id="270970at2759"/>
<sequence>MSAVDDVAARIRRLDEMRAAKSAQLRQLRNELRYNIVAGVDERLDNGRSVARLDVKVEAGRQMLYNAGFLSGQRTYVRVTVEVLINNQGDKQFQRCTVTEQKLTAKIPVGSTPRWNETLLFEGLPAAVGSVKVDVMQEEKIGSDEVVGTVTLPLTRLQDQRFNEKWHVLKKHDKVMINEILLGCRFYRSPISALELELELLQNQANELYLFVGRHQNLVELPRDTTMPQSKPLHGKEVISDETPEQTASTRFSAVASFPCGIRKRESMENVSMDTEVFETPRPKRQRRGVDLENQKSSFSDRIANWLLPTISTSTTPIAKAASGDNSTMPSSHFFPFKQTHTAPPSRRPRRSGRLFSTTSQKSPSALQAIEKWLFTDKDGNPRDRPFGRQASPF</sequence>
<proteinExistence type="predicted"/>
<dbReference type="KEGG" id="blac:94345500"/>
<comment type="caution">
    <text evidence="3">The sequence shown here is derived from an EMBL/GenBank/DDBJ whole genome shotgun (WGS) entry which is preliminary data.</text>
</comment>
<organism evidence="3 4">
    <name type="scientific">Bremia lactucae</name>
    <name type="common">Lettuce downy mildew</name>
    <dbReference type="NCBI Taxonomy" id="4779"/>
    <lineage>
        <taxon>Eukaryota</taxon>
        <taxon>Sar</taxon>
        <taxon>Stramenopiles</taxon>
        <taxon>Oomycota</taxon>
        <taxon>Peronosporomycetes</taxon>
        <taxon>Peronosporales</taxon>
        <taxon>Peronosporaceae</taxon>
        <taxon>Bremia</taxon>
    </lineage>
</organism>
<dbReference type="SMART" id="SM00239">
    <property type="entry name" value="C2"/>
    <property type="match status" value="1"/>
</dbReference>
<feature type="domain" description="C2" evidence="2">
    <location>
        <begin position="32"/>
        <end position="167"/>
    </location>
</feature>
<dbReference type="Pfam" id="PF00168">
    <property type="entry name" value="C2"/>
    <property type="match status" value="1"/>
</dbReference>
<name>A0A976FGQ6_BRELC</name>